<keyword evidence="2" id="KW-1185">Reference proteome</keyword>
<sequence length="348" mass="38295">MDSCEVPGKLKKKKLPQSKVLQTIELDKLSKKYEEYKQDKDYDTKCKGRIKKTPKILKVVKGSNDNALCRYKSIDGIADNEVKFKTETQPNEQSHCLCLPKFQPIIVYVNLLLGDAPISNFGMMSTNSDTDGKSVNQNGNIESMNVSGTNPCYATSEYSGLQNNTNVHNGYQFGMISTNSTGSPIIDMSNSNSDTDAKLVNPNGNIESMNNNMNVHDGLQNNMNVHDGLQNNMNVHDGYEIGIISTNSTESPMIDTRNNSDIDGKAINRKGNENIESMNVNGADACYSISKYNGLQNMNVYNGLQSNVKVHNGYQLGISTNSTASLLIDTRNNSDTDGKLSIVDCRII</sequence>
<reference evidence="1" key="2">
    <citation type="submission" date="2020-06" db="EMBL/GenBank/DDBJ databases">
        <authorList>
            <person name="Sheffer M."/>
        </authorList>
    </citation>
    <scope>NUCLEOTIDE SEQUENCE</scope>
</reference>
<comment type="caution">
    <text evidence="1">The sequence shown here is derived from an EMBL/GenBank/DDBJ whole genome shotgun (WGS) entry which is preliminary data.</text>
</comment>
<dbReference type="EMBL" id="JABXBU010000015">
    <property type="protein sequence ID" value="KAF8786998.1"/>
    <property type="molecule type" value="Genomic_DNA"/>
</dbReference>
<reference evidence="1" key="1">
    <citation type="journal article" date="2020" name="bioRxiv">
        <title>Chromosome-level reference genome of the European wasp spider Argiope bruennichi: a resource for studies on range expansion and evolutionary adaptation.</title>
        <authorList>
            <person name="Sheffer M.M."/>
            <person name="Hoppe A."/>
            <person name="Krehenwinkel H."/>
            <person name="Uhl G."/>
            <person name="Kuss A.W."/>
            <person name="Jensen L."/>
            <person name="Jensen C."/>
            <person name="Gillespie R.G."/>
            <person name="Hoff K.J."/>
            <person name="Prost S."/>
        </authorList>
    </citation>
    <scope>NUCLEOTIDE SEQUENCE</scope>
</reference>
<evidence type="ECO:0000313" key="1">
    <source>
        <dbReference type="EMBL" id="KAF8786998.1"/>
    </source>
</evidence>
<gene>
    <name evidence="1" type="ORF">HNY73_008639</name>
</gene>
<evidence type="ECO:0000313" key="2">
    <source>
        <dbReference type="Proteomes" id="UP000807504"/>
    </source>
</evidence>
<protein>
    <submittedName>
        <fullName evidence="1">Uncharacterized protein</fullName>
    </submittedName>
</protein>
<proteinExistence type="predicted"/>
<organism evidence="1 2">
    <name type="scientific">Argiope bruennichi</name>
    <name type="common">Wasp spider</name>
    <name type="synonym">Aranea bruennichi</name>
    <dbReference type="NCBI Taxonomy" id="94029"/>
    <lineage>
        <taxon>Eukaryota</taxon>
        <taxon>Metazoa</taxon>
        <taxon>Ecdysozoa</taxon>
        <taxon>Arthropoda</taxon>
        <taxon>Chelicerata</taxon>
        <taxon>Arachnida</taxon>
        <taxon>Araneae</taxon>
        <taxon>Araneomorphae</taxon>
        <taxon>Entelegynae</taxon>
        <taxon>Araneoidea</taxon>
        <taxon>Araneidae</taxon>
        <taxon>Argiope</taxon>
    </lineage>
</organism>
<name>A0A8T0F9P4_ARGBR</name>
<dbReference type="AlphaFoldDB" id="A0A8T0F9P4"/>
<accession>A0A8T0F9P4</accession>
<dbReference type="Proteomes" id="UP000807504">
    <property type="component" value="Unassembled WGS sequence"/>
</dbReference>